<accession>A0A0C3RVW5</accession>
<proteinExistence type="inferred from homology"/>
<dbReference type="GO" id="GO:0050660">
    <property type="term" value="F:flavin adenine dinucleotide binding"/>
    <property type="evidence" value="ECO:0007669"/>
    <property type="project" value="InterPro"/>
</dbReference>
<dbReference type="InterPro" id="IPR036188">
    <property type="entry name" value="FAD/NAD-bd_sf"/>
</dbReference>
<feature type="signal peptide" evidence="7">
    <location>
        <begin position="1"/>
        <end position="19"/>
    </location>
</feature>
<dbReference type="SUPFAM" id="SSF51905">
    <property type="entry name" value="FAD/NAD(P)-binding domain"/>
    <property type="match status" value="2"/>
</dbReference>
<evidence type="ECO:0000256" key="6">
    <source>
        <dbReference type="ARBA" id="ARBA00023002"/>
    </source>
</evidence>
<comment type="cofactor">
    <cofactor evidence="1">
        <name>FAD</name>
        <dbReference type="ChEBI" id="CHEBI:57692"/>
    </cofactor>
</comment>
<dbReference type="InterPro" id="IPR050346">
    <property type="entry name" value="FMO-like"/>
</dbReference>
<evidence type="ECO:0000256" key="5">
    <source>
        <dbReference type="ARBA" id="ARBA00022857"/>
    </source>
</evidence>
<dbReference type="AlphaFoldDB" id="A0A0C3RVW5"/>
<evidence type="ECO:0000313" key="9">
    <source>
        <dbReference type="Proteomes" id="UP000053257"/>
    </source>
</evidence>
<evidence type="ECO:0000256" key="2">
    <source>
        <dbReference type="ARBA" id="ARBA00009183"/>
    </source>
</evidence>
<dbReference type="FunFam" id="3.50.50.60:FF:000023">
    <property type="entry name" value="Dimethylaniline monooxygenase [N-oxide-forming]"/>
    <property type="match status" value="1"/>
</dbReference>
<dbReference type="Pfam" id="PF00743">
    <property type="entry name" value="FMO-like"/>
    <property type="match status" value="2"/>
</dbReference>
<keyword evidence="3" id="KW-0285">Flavoprotein</keyword>
<organism evidence="8 9">
    <name type="scientific">Phlebiopsis gigantea (strain 11061_1 CR5-6)</name>
    <name type="common">White-rot fungus</name>
    <name type="synonym">Peniophora gigantea</name>
    <dbReference type="NCBI Taxonomy" id="745531"/>
    <lineage>
        <taxon>Eukaryota</taxon>
        <taxon>Fungi</taxon>
        <taxon>Dikarya</taxon>
        <taxon>Basidiomycota</taxon>
        <taxon>Agaricomycotina</taxon>
        <taxon>Agaricomycetes</taxon>
        <taxon>Polyporales</taxon>
        <taxon>Phanerochaetaceae</taxon>
        <taxon>Phlebiopsis</taxon>
    </lineage>
</organism>
<keyword evidence="5" id="KW-0521">NADP</keyword>
<protein>
    <recommendedName>
        <fullName evidence="10">FAD/NAD(P)-binding domain-containing protein</fullName>
    </recommendedName>
</protein>
<dbReference type="InterPro" id="IPR020946">
    <property type="entry name" value="Flavin_mOase-like"/>
</dbReference>
<gene>
    <name evidence="8" type="ORF">PHLGIDRAFT_25039</name>
</gene>
<evidence type="ECO:0000256" key="3">
    <source>
        <dbReference type="ARBA" id="ARBA00022630"/>
    </source>
</evidence>
<name>A0A0C3RVW5_PHLG1</name>
<keyword evidence="7" id="KW-0732">Signal</keyword>
<sequence>MVQLVQAVLSLLPLSSTLFQNPQQSIVPPLSSQSIAIVGAGSGGLAILKTLLDLPEDVRSTWEIVLYERRKDVGGLWLEDTRPPSPPRLPESPVYPLLHTNTPHPTMTYPGFTFPPGTPLFPSHEYMWKYHVDFAEKHNLTQYIRLNHVVLAAGWAGNSTTGQWKLEVARTDRLSEHELRSFDHLIVANGHNHYPRSPKWDGEDDWLASSPPSQPKREILHSIYYRHPERYINRTVVIVGGGASGRDAALQVGRLTKTYQSLQEGSLPPDGAQVTVKPPISHFTNTSVVFTDGTALTDVDSLILATGYQFLAPFLVHYPKNSGVSSPALIHSPDSSVNSTTAQSLTTNTRYIYPLYEHIFSLSPAFPPTALAFVGLPVLIANCPSDRAQALFISHAIADPSVLPSRGEMLDALVLREENLRERGYDPYYYGHKMVGGDSEAQAYQNALVRYLKQQGKLPEDEKDYVEPWRVMARQQSQLIGRAWSRVEELGEQNKWLDGVRTEDEWADVMQRLADWQVKWEERHGKDFDTYA</sequence>
<evidence type="ECO:0000256" key="7">
    <source>
        <dbReference type="SAM" id="SignalP"/>
    </source>
</evidence>
<evidence type="ECO:0000256" key="1">
    <source>
        <dbReference type="ARBA" id="ARBA00001974"/>
    </source>
</evidence>
<keyword evidence="4" id="KW-0274">FAD</keyword>
<dbReference type="EMBL" id="KN840540">
    <property type="protein sequence ID" value="KIP05566.1"/>
    <property type="molecule type" value="Genomic_DNA"/>
</dbReference>
<dbReference type="GO" id="GO:0050661">
    <property type="term" value="F:NADP binding"/>
    <property type="evidence" value="ECO:0007669"/>
    <property type="project" value="InterPro"/>
</dbReference>
<keyword evidence="6" id="KW-0560">Oxidoreductase</keyword>
<evidence type="ECO:0008006" key="10">
    <source>
        <dbReference type="Google" id="ProtNLM"/>
    </source>
</evidence>
<dbReference type="GO" id="GO:0004499">
    <property type="term" value="F:N,N-dimethylaniline monooxygenase activity"/>
    <property type="evidence" value="ECO:0007669"/>
    <property type="project" value="InterPro"/>
</dbReference>
<comment type="similarity">
    <text evidence="2">Belongs to the FMO family.</text>
</comment>
<keyword evidence="9" id="KW-1185">Reference proteome</keyword>
<dbReference type="Proteomes" id="UP000053257">
    <property type="component" value="Unassembled WGS sequence"/>
</dbReference>
<reference evidence="8 9" key="1">
    <citation type="journal article" date="2014" name="PLoS Genet.">
        <title>Analysis of the Phlebiopsis gigantea genome, transcriptome and secretome provides insight into its pioneer colonization strategies of wood.</title>
        <authorList>
            <person name="Hori C."/>
            <person name="Ishida T."/>
            <person name="Igarashi K."/>
            <person name="Samejima M."/>
            <person name="Suzuki H."/>
            <person name="Master E."/>
            <person name="Ferreira P."/>
            <person name="Ruiz-Duenas F.J."/>
            <person name="Held B."/>
            <person name="Canessa P."/>
            <person name="Larrondo L.F."/>
            <person name="Schmoll M."/>
            <person name="Druzhinina I.S."/>
            <person name="Kubicek C.P."/>
            <person name="Gaskell J.A."/>
            <person name="Kersten P."/>
            <person name="St John F."/>
            <person name="Glasner J."/>
            <person name="Sabat G."/>
            <person name="Splinter BonDurant S."/>
            <person name="Syed K."/>
            <person name="Yadav J."/>
            <person name="Mgbeahuruike A.C."/>
            <person name="Kovalchuk A."/>
            <person name="Asiegbu F.O."/>
            <person name="Lackner G."/>
            <person name="Hoffmeister D."/>
            <person name="Rencoret J."/>
            <person name="Gutierrez A."/>
            <person name="Sun H."/>
            <person name="Lindquist E."/>
            <person name="Barry K."/>
            <person name="Riley R."/>
            <person name="Grigoriev I.V."/>
            <person name="Henrissat B."/>
            <person name="Kues U."/>
            <person name="Berka R.M."/>
            <person name="Martinez A.T."/>
            <person name="Covert S.F."/>
            <person name="Blanchette R.A."/>
            <person name="Cullen D."/>
        </authorList>
    </citation>
    <scope>NUCLEOTIDE SEQUENCE [LARGE SCALE GENOMIC DNA]</scope>
    <source>
        <strain evidence="8 9">11061_1 CR5-6</strain>
    </source>
</reference>
<dbReference type="Gene3D" id="3.50.50.60">
    <property type="entry name" value="FAD/NAD(P)-binding domain"/>
    <property type="match status" value="2"/>
</dbReference>
<dbReference type="InterPro" id="IPR000960">
    <property type="entry name" value="Flavin_mOase"/>
</dbReference>
<dbReference type="OrthoDB" id="66881at2759"/>
<dbReference type="STRING" id="745531.A0A0C3RVW5"/>
<evidence type="ECO:0000313" key="8">
    <source>
        <dbReference type="EMBL" id="KIP05566.1"/>
    </source>
</evidence>
<dbReference type="HOGENOM" id="CLU_006909_5_1_1"/>
<dbReference type="PANTHER" id="PTHR23023">
    <property type="entry name" value="DIMETHYLANILINE MONOOXYGENASE"/>
    <property type="match status" value="1"/>
</dbReference>
<dbReference type="PRINTS" id="PR00370">
    <property type="entry name" value="FMOXYGENASE"/>
</dbReference>
<evidence type="ECO:0000256" key="4">
    <source>
        <dbReference type="ARBA" id="ARBA00022827"/>
    </source>
</evidence>
<feature type="chain" id="PRO_5002169620" description="FAD/NAD(P)-binding domain-containing protein" evidence="7">
    <location>
        <begin position="20"/>
        <end position="532"/>
    </location>
</feature>